<dbReference type="SUPFAM" id="SSF52980">
    <property type="entry name" value="Restriction endonuclease-like"/>
    <property type="match status" value="1"/>
</dbReference>
<sequence length="219" mass="25650">MKLHEAERKLNEIANIKFKDLFTAEELQTIIVNKGKTGQLLELALGMQLSNTNRDFEDGELKTNKCDETSNPKETIFITQVSSMIDDLLQNKPFEETSLFEKIDNILYVPVCKVGVPAEWMFLESIHVDLNEERFFSLREQLHKDYDTICQLLNHHIETSEDGFIHTSNGKFMQIRSKDSKPYHPIYSNVYGREVSNKNHAFYFKKEFVYEIRKIVGKY</sequence>
<accession>A0A1X0WYR5</accession>
<keyword evidence="1" id="KW-0540">Nuclease</keyword>
<evidence type="ECO:0000313" key="6">
    <source>
        <dbReference type="Proteomes" id="UP000192532"/>
    </source>
</evidence>
<keyword evidence="2" id="KW-0255">Endonuclease</keyword>
<dbReference type="GO" id="GO:0004519">
    <property type="term" value="F:endonuclease activity"/>
    <property type="evidence" value="ECO:0007669"/>
    <property type="project" value="UniProtKB-KW"/>
</dbReference>
<dbReference type="Pfam" id="PF02976">
    <property type="entry name" value="MutH"/>
    <property type="match status" value="1"/>
</dbReference>
<dbReference type="Gene3D" id="3.40.600.10">
    <property type="entry name" value="DNA mismatch repair MutH/Restriction endonuclease, type II"/>
    <property type="match status" value="1"/>
</dbReference>
<evidence type="ECO:0000256" key="3">
    <source>
        <dbReference type="ARBA" id="ARBA00022801"/>
    </source>
</evidence>
<dbReference type="Proteomes" id="UP000192532">
    <property type="component" value="Unassembled WGS sequence"/>
</dbReference>
<dbReference type="AlphaFoldDB" id="A0A1X0WYR5"/>
<name>A0A1X0WYR5_STROR</name>
<evidence type="ECO:0000313" key="5">
    <source>
        <dbReference type="EMBL" id="ORJ31957.1"/>
    </source>
</evidence>
<evidence type="ECO:0000256" key="1">
    <source>
        <dbReference type="ARBA" id="ARBA00022722"/>
    </source>
</evidence>
<dbReference type="GO" id="GO:0003677">
    <property type="term" value="F:DNA binding"/>
    <property type="evidence" value="ECO:0007669"/>
    <property type="project" value="InterPro"/>
</dbReference>
<organism evidence="5 6">
    <name type="scientific">Streptococcus oralis subsp. tigurinus</name>
    <dbReference type="NCBI Taxonomy" id="1077464"/>
    <lineage>
        <taxon>Bacteria</taxon>
        <taxon>Bacillati</taxon>
        <taxon>Bacillota</taxon>
        <taxon>Bacilli</taxon>
        <taxon>Lactobacillales</taxon>
        <taxon>Streptococcaceae</taxon>
        <taxon>Streptococcus</taxon>
    </lineage>
</organism>
<dbReference type="GO" id="GO:0016787">
    <property type="term" value="F:hydrolase activity"/>
    <property type="evidence" value="ECO:0007669"/>
    <property type="project" value="UniProtKB-KW"/>
</dbReference>
<dbReference type="InterPro" id="IPR011337">
    <property type="entry name" value="DNA_rep_MutH/RE_typeII_Sau3AI"/>
</dbReference>
<proteinExistence type="predicted"/>
<keyword evidence="3" id="KW-0378">Hydrolase</keyword>
<dbReference type="InterPro" id="IPR011335">
    <property type="entry name" value="Restrct_endonuc-II-like"/>
</dbReference>
<reference evidence="5 6" key="1">
    <citation type="journal article" date="2016" name="PLoS ONE">
        <title>Comparative Genomics Analysis of Streptococcus tigurinus Strains Identifies Genetic Elements Specifically and Uniquely Present in Highly Virulent Strains.</title>
        <authorList>
            <person name="Diene S.M."/>
            <person name="Francois P."/>
            <person name="Zbinden A."/>
            <person name="Entenza J.M."/>
            <person name="Resch G."/>
        </authorList>
    </citation>
    <scope>NUCLEOTIDE SEQUENCE [LARGE SCALE GENOMIC DNA]</scope>
    <source>
        <strain evidence="5 6">859</strain>
    </source>
</reference>
<evidence type="ECO:0000259" key="4">
    <source>
        <dbReference type="Pfam" id="PF02976"/>
    </source>
</evidence>
<dbReference type="InterPro" id="IPR037057">
    <property type="entry name" value="DNA_rep_MutH/T2_RE_sf"/>
</dbReference>
<dbReference type="RefSeq" id="WP_084868548.1">
    <property type="nucleotide sequence ID" value="NZ_LNVH01000005.1"/>
</dbReference>
<dbReference type="EMBL" id="LNVH01000005">
    <property type="protein sequence ID" value="ORJ31957.1"/>
    <property type="molecule type" value="Genomic_DNA"/>
</dbReference>
<feature type="domain" description="DNA mismatch repair MutH/Type II restriction enzyme Sau3AI" evidence="4">
    <location>
        <begin position="50"/>
        <end position="112"/>
    </location>
</feature>
<gene>
    <name evidence="5" type="ORF">ATE37_09770</name>
</gene>
<comment type="caution">
    <text evidence="5">The sequence shown here is derived from an EMBL/GenBank/DDBJ whole genome shotgun (WGS) entry which is preliminary data.</text>
</comment>
<protein>
    <submittedName>
        <fullName evidence="5">DNA mismatch repair protein MutH</fullName>
    </submittedName>
</protein>
<evidence type="ECO:0000256" key="2">
    <source>
        <dbReference type="ARBA" id="ARBA00022759"/>
    </source>
</evidence>